<dbReference type="Gene3D" id="3.30.559.10">
    <property type="entry name" value="Chloramphenicol acetyltransferase-like domain"/>
    <property type="match status" value="1"/>
</dbReference>
<organism evidence="2 3">
    <name type="scientific">Nocardioides malaquae</name>
    <dbReference type="NCBI Taxonomy" id="2773426"/>
    <lineage>
        <taxon>Bacteria</taxon>
        <taxon>Bacillati</taxon>
        <taxon>Actinomycetota</taxon>
        <taxon>Actinomycetes</taxon>
        <taxon>Propionibacteriales</taxon>
        <taxon>Nocardioidaceae</taxon>
        <taxon>Nocardioides</taxon>
    </lineage>
</organism>
<evidence type="ECO:0000313" key="2">
    <source>
        <dbReference type="EMBL" id="MBE7324663.1"/>
    </source>
</evidence>
<gene>
    <name evidence="2" type="ORF">IEQ44_08355</name>
</gene>
<protein>
    <recommendedName>
        <fullName evidence="1">Condensation domain-containing protein</fullName>
    </recommendedName>
</protein>
<keyword evidence="3" id="KW-1185">Reference proteome</keyword>
<evidence type="ECO:0000313" key="3">
    <source>
        <dbReference type="Proteomes" id="UP000756387"/>
    </source>
</evidence>
<evidence type="ECO:0000259" key="1">
    <source>
        <dbReference type="Pfam" id="PF00668"/>
    </source>
</evidence>
<name>A0ABR9RT13_9ACTN</name>
<comment type="caution">
    <text evidence="2">The sequence shown here is derived from an EMBL/GenBank/DDBJ whole genome shotgun (WGS) entry which is preliminary data.</text>
</comment>
<reference evidence="2 3" key="1">
    <citation type="submission" date="2020-10" db="EMBL/GenBank/DDBJ databases">
        <title>Nocardioides sp. isolated from sludge.</title>
        <authorList>
            <person name="Zhang X."/>
        </authorList>
    </citation>
    <scope>NUCLEOTIDE SEQUENCE [LARGE SCALE GENOMIC DNA]</scope>
    <source>
        <strain evidence="2 3">Y6</strain>
    </source>
</reference>
<dbReference type="Gene3D" id="3.30.559.30">
    <property type="entry name" value="Nonribosomal peptide synthetase, condensation domain"/>
    <property type="match status" value="1"/>
</dbReference>
<dbReference type="Proteomes" id="UP000756387">
    <property type="component" value="Unassembled WGS sequence"/>
</dbReference>
<feature type="domain" description="Condensation" evidence="1">
    <location>
        <begin position="57"/>
        <end position="325"/>
    </location>
</feature>
<sequence>MTDVVAASARSSSGDSCALSLGQVSVWRDIRELHAEVQARTVLADSFSVAPHTGERDLRCALEQLAARHEILRTRFERGDAGARPRQRILALEEVELPLTCEEVGDEANPLARLRRRPLPLWTGLPWSAALVTRGGVADHVVVVVHHLGTDAHGLTVLVQDLARLLAGEALADTTSHGARTLVELETRSAGLRSAERALRRWRSALAEGFPPAPDHDRVLEATLRSCDLRDTVVQRSEEERVPVSAVLLHAFVSALERTDGDGGRRVLRTMVSNRLGEDRARIVTSMNQWAPIVLPVEGASLAEVARELMLAMRAGVYDVEELERVLGAEGLDPRDLDFLPSFNLVQLAAAPVDSGGARPCAPCRGTHVQTERMPLATGPRFYFRALWSDQLRLVLRVPEEPGAEAVLQQTLLLIERRLRSA</sequence>
<dbReference type="InterPro" id="IPR023213">
    <property type="entry name" value="CAT-like_dom_sf"/>
</dbReference>
<dbReference type="PANTHER" id="PTHR45527:SF1">
    <property type="entry name" value="FATTY ACID SYNTHASE"/>
    <property type="match status" value="1"/>
</dbReference>
<proteinExistence type="predicted"/>
<dbReference type="PANTHER" id="PTHR45527">
    <property type="entry name" value="NONRIBOSOMAL PEPTIDE SYNTHETASE"/>
    <property type="match status" value="1"/>
</dbReference>
<dbReference type="InterPro" id="IPR001242">
    <property type="entry name" value="Condensation_dom"/>
</dbReference>
<accession>A0ABR9RT13</accession>
<dbReference type="SUPFAM" id="SSF52777">
    <property type="entry name" value="CoA-dependent acyltransferases"/>
    <property type="match status" value="2"/>
</dbReference>
<dbReference type="EMBL" id="JADCSA010000006">
    <property type="protein sequence ID" value="MBE7324663.1"/>
    <property type="molecule type" value="Genomic_DNA"/>
</dbReference>
<dbReference type="Pfam" id="PF00668">
    <property type="entry name" value="Condensation"/>
    <property type="match status" value="1"/>
</dbReference>
<dbReference type="RefSeq" id="WP_193637984.1">
    <property type="nucleotide sequence ID" value="NZ_JADCSA010000006.1"/>
</dbReference>